<dbReference type="Gene3D" id="3.80.10.10">
    <property type="entry name" value="Ribonuclease Inhibitor"/>
    <property type="match status" value="2"/>
</dbReference>
<evidence type="ECO:0000313" key="5">
    <source>
        <dbReference type="EMBL" id="KJH81781.1"/>
    </source>
</evidence>
<dbReference type="RefSeq" id="WP_045162347.1">
    <property type="nucleotide sequence ID" value="NZ_JYHV01000019.1"/>
</dbReference>
<dbReference type="GO" id="GO:0005524">
    <property type="term" value="F:ATP binding"/>
    <property type="evidence" value="ECO:0007669"/>
    <property type="project" value="UniProtKB-UniRule"/>
</dbReference>
<keyword evidence="5" id="KW-0418">Kinase</keyword>
<evidence type="ECO:0000256" key="1">
    <source>
        <dbReference type="ARBA" id="ARBA00022614"/>
    </source>
</evidence>
<evidence type="ECO:0000313" key="6">
    <source>
        <dbReference type="Proteomes" id="UP000032487"/>
    </source>
</evidence>
<dbReference type="PROSITE" id="PS51450">
    <property type="entry name" value="LRR"/>
    <property type="match status" value="1"/>
</dbReference>
<proteinExistence type="predicted"/>
<dbReference type="GO" id="GO:0005737">
    <property type="term" value="C:cytoplasm"/>
    <property type="evidence" value="ECO:0007669"/>
    <property type="project" value="TreeGrafter"/>
</dbReference>
<dbReference type="InterPro" id="IPR011009">
    <property type="entry name" value="Kinase-like_dom_sf"/>
</dbReference>
<dbReference type="PATRIC" id="fig|316.101.peg.3609"/>
<name>A0A0D9AQX1_STUST</name>
<reference evidence="5 6" key="1">
    <citation type="submission" date="2015-02" db="EMBL/GenBank/DDBJ databases">
        <title>Draft genome sequence of Pseudomonas stutzeri NT0128 isolated from wheat (Triticum turgidum) rhizosphere.</title>
        <authorList>
            <person name="Tovi N."/>
            <person name="Frenk S."/>
            <person name="Hadar Y."/>
            <person name="Minz D."/>
        </authorList>
    </citation>
    <scope>NUCLEOTIDE SEQUENCE [LARGE SCALE GENOMIC DNA]</scope>
    <source>
        <strain evidence="5 6">NT0128</strain>
    </source>
</reference>
<dbReference type="Pfam" id="PF00560">
    <property type="entry name" value="LRR_1"/>
    <property type="match status" value="1"/>
</dbReference>
<keyword evidence="5" id="KW-0808">Transferase</keyword>
<dbReference type="OrthoDB" id="8532199at2"/>
<keyword evidence="1" id="KW-0433">Leucine-rich repeat</keyword>
<organism evidence="5 6">
    <name type="scientific">Stutzerimonas stutzeri</name>
    <name type="common">Pseudomonas stutzeri</name>
    <dbReference type="NCBI Taxonomy" id="316"/>
    <lineage>
        <taxon>Bacteria</taxon>
        <taxon>Pseudomonadati</taxon>
        <taxon>Pseudomonadota</taxon>
        <taxon>Gammaproteobacteria</taxon>
        <taxon>Pseudomonadales</taxon>
        <taxon>Pseudomonadaceae</taxon>
        <taxon>Stutzerimonas</taxon>
    </lineage>
</organism>
<dbReference type="AlphaFoldDB" id="A0A0D9AQX1"/>
<dbReference type="InterPro" id="IPR050216">
    <property type="entry name" value="LRR_domain-containing"/>
</dbReference>
<gene>
    <name evidence="5" type="ORF">UF78_11410</name>
</gene>
<dbReference type="InterPro" id="IPR003591">
    <property type="entry name" value="Leu-rich_rpt_typical-subtyp"/>
</dbReference>
<evidence type="ECO:0000256" key="3">
    <source>
        <dbReference type="PROSITE-ProRule" id="PRU10141"/>
    </source>
</evidence>
<dbReference type="Gene3D" id="1.10.510.10">
    <property type="entry name" value="Transferase(Phosphotransferase) domain 1"/>
    <property type="match status" value="1"/>
</dbReference>
<dbReference type="Pfam" id="PF00069">
    <property type="entry name" value="Pkinase"/>
    <property type="match status" value="1"/>
</dbReference>
<dbReference type="SMART" id="SM00369">
    <property type="entry name" value="LRR_TYP"/>
    <property type="match status" value="4"/>
</dbReference>
<dbReference type="EMBL" id="JYHV01000019">
    <property type="protein sequence ID" value="KJH81781.1"/>
    <property type="molecule type" value="Genomic_DNA"/>
</dbReference>
<dbReference type="InterPro" id="IPR017441">
    <property type="entry name" value="Protein_kinase_ATP_BS"/>
</dbReference>
<keyword evidence="3" id="KW-0067">ATP-binding</keyword>
<feature type="domain" description="Protein kinase" evidence="4">
    <location>
        <begin position="207"/>
        <end position="447"/>
    </location>
</feature>
<sequence>MHTLEQLKRGELTDITRLDLSEGLDVFPSEIFELADSLEVLNLSGNRLTRLPDDLPRLHKLRILFCSDNAFTAVPAVIGRCAQLEMVGFKANRIRTLPAEALPPLLRWLILTDNQLEALPTEIGRCDRLQKLMLAGNRLRELPESLADCRRLELLRIAANQLPALPGWLLRMPRLSWLAFAGNPFSDKMEAEILAQHPLPPIDRAQVSFEDVLGQGASGVVHRAEWQRPGSAGQVMAAKLFKGNLTSDGLPHSEMAASIAAGAHANLIPVAGPLAEQAGALPGLLLTLIDPAFQTLAGPPSLSSCTRDCYPASCQFSPAQVLRIAASVGSVVAHLHARGILHGDLYAHNLMVDPRGQTLLSDFGAASFYDPQGAQAPALQRLEARAFGCLLEELLAHCAVANHDPALRDLGELKRRCLLDAVLERPDFAQLNQALEAICAGRTDTAD</sequence>
<dbReference type="InterPro" id="IPR001611">
    <property type="entry name" value="Leu-rich_rpt"/>
</dbReference>
<dbReference type="PROSITE" id="PS50011">
    <property type="entry name" value="PROTEIN_KINASE_DOM"/>
    <property type="match status" value="1"/>
</dbReference>
<dbReference type="PANTHER" id="PTHR48051:SF1">
    <property type="entry name" value="RAS SUPPRESSOR PROTEIN 1"/>
    <property type="match status" value="1"/>
</dbReference>
<dbReference type="PROSITE" id="PS00107">
    <property type="entry name" value="PROTEIN_KINASE_ATP"/>
    <property type="match status" value="1"/>
</dbReference>
<feature type="binding site" evidence="3">
    <location>
        <position position="239"/>
    </location>
    <ligand>
        <name>ATP</name>
        <dbReference type="ChEBI" id="CHEBI:30616"/>
    </ligand>
</feature>
<dbReference type="Gene3D" id="3.30.200.20">
    <property type="entry name" value="Phosphorylase Kinase, domain 1"/>
    <property type="match status" value="1"/>
</dbReference>
<dbReference type="GO" id="GO:0004672">
    <property type="term" value="F:protein kinase activity"/>
    <property type="evidence" value="ECO:0007669"/>
    <property type="project" value="InterPro"/>
</dbReference>
<dbReference type="InterPro" id="IPR000719">
    <property type="entry name" value="Prot_kinase_dom"/>
</dbReference>
<accession>A0A0D9AQX1</accession>
<keyword evidence="2" id="KW-0677">Repeat</keyword>
<evidence type="ECO:0000259" key="4">
    <source>
        <dbReference type="PROSITE" id="PS50011"/>
    </source>
</evidence>
<dbReference type="SUPFAM" id="SSF52058">
    <property type="entry name" value="L domain-like"/>
    <property type="match status" value="1"/>
</dbReference>
<dbReference type="SMART" id="SM00364">
    <property type="entry name" value="LRR_BAC"/>
    <property type="match status" value="4"/>
</dbReference>
<comment type="caution">
    <text evidence="5">The sequence shown here is derived from an EMBL/GenBank/DDBJ whole genome shotgun (WGS) entry which is preliminary data.</text>
</comment>
<evidence type="ECO:0000256" key="2">
    <source>
        <dbReference type="ARBA" id="ARBA00022737"/>
    </source>
</evidence>
<keyword evidence="3" id="KW-0547">Nucleotide-binding</keyword>
<protein>
    <submittedName>
        <fullName evidence="5">Protein kinase</fullName>
    </submittedName>
</protein>
<dbReference type="PANTHER" id="PTHR48051">
    <property type="match status" value="1"/>
</dbReference>
<dbReference type="SUPFAM" id="SSF56112">
    <property type="entry name" value="Protein kinase-like (PK-like)"/>
    <property type="match status" value="1"/>
</dbReference>
<dbReference type="Proteomes" id="UP000032487">
    <property type="component" value="Unassembled WGS sequence"/>
</dbReference>
<dbReference type="Pfam" id="PF13855">
    <property type="entry name" value="LRR_8"/>
    <property type="match status" value="1"/>
</dbReference>
<dbReference type="InterPro" id="IPR032675">
    <property type="entry name" value="LRR_dom_sf"/>
</dbReference>